<evidence type="ECO:0000313" key="12">
    <source>
        <dbReference type="Proteomes" id="UP001597353"/>
    </source>
</evidence>
<dbReference type="Pfam" id="PF04290">
    <property type="entry name" value="DctQ"/>
    <property type="match status" value="1"/>
</dbReference>
<comment type="similarity">
    <text evidence="8 9">Belongs to the TRAP transporter small permease family.</text>
</comment>
<feature type="transmembrane region" description="Helical" evidence="9">
    <location>
        <begin position="21"/>
        <end position="42"/>
    </location>
</feature>
<dbReference type="EMBL" id="JBHUGH010000012">
    <property type="protein sequence ID" value="MFD1913765.1"/>
    <property type="molecule type" value="Genomic_DNA"/>
</dbReference>
<keyword evidence="6 9" id="KW-1133">Transmembrane helix</keyword>
<keyword evidence="2 9" id="KW-0813">Transport</keyword>
<dbReference type="InterPro" id="IPR007387">
    <property type="entry name" value="TRAP_DctQ"/>
</dbReference>
<reference evidence="12" key="1">
    <citation type="journal article" date="2019" name="Int. J. Syst. Evol. Microbiol.">
        <title>The Global Catalogue of Microorganisms (GCM) 10K type strain sequencing project: providing services to taxonomists for standard genome sequencing and annotation.</title>
        <authorList>
            <consortium name="The Broad Institute Genomics Platform"/>
            <consortium name="The Broad Institute Genome Sequencing Center for Infectious Disease"/>
            <person name="Wu L."/>
            <person name="Ma J."/>
        </authorList>
    </citation>
    <scope>NUCLEOTIDE SEQUENCE [LARGE SCALE GENOMIC DNA]</scope>
    <source>
        <strain evidence="12">CGMCC 4.7242</strain>
    </source>
</reference>
<feature type="domain" description="Tripartite ATP-independent periplasmic transporters DctQ component" evidence="10">
    <location>
        <begin position="37"/>
        <end position="169"/>
    </location>
</feature>
<comment type="caution">
    <text evidence="11">The sequence shown here is derived from an EMBL/GenBank/DDBJ whole genome shotgun (WGS) entry which is preliminary data.</text>
</comment>
<feature type="transmembrane region" description="Helical" evidence="9">
    <location>
        <begin position="99"/>
        <end position="121"/>
    </location>
</feature>
<evidence type="ECO:0000313" key="11">
    <source>
        <dbReference type="EMBL" id="MFD1913765.1"/>
    </source>
</evidence>
<sequence length="177" mass="20233">MTDAMDRMPRAIRLYVRWTDGLSQVVGIIAMYLIFAMVAVLLLDAITRNVINIPLHWCIEAAQFMLTAYYFAGGAYTLKEGAHARMDVFYERLTERGRARMDLLTAFCLLFYLGVLLWGSISSTLYAIEYDQRNFSMWNPSMIPIKVVMVCAIVLMILQAIAMIFKDWARLRQGAPA</sequence>
<accession>A0ABW4S858</accession>
<keyword evidence="5 9" id="KW-0812">Transmembrane</keyword>
<evidence type="ECO:0000256" key="9">
    <source>
        <dbReference type="RuleBase" id="RU369079"/>
    </source>
</evidence>
<dbReference type="RefSeq" id="WP_390264138.1">
    <property type="nucleotide sequence ID" value="NZ_JBHUGH010000012.1"/>
</dbReference>
<evidence type="ECO:0000256" key="7">
    <source>
        <dbReference type="ARBA" id="ARBA00023136"/>
    </source>
</evidence>
<protein>
    <recommendedName>
        <fullName evidence="9">TRAP transporter small permease protein</fullName>
    </recommendedName>
</protein>
<evidence type="ECO:0000256" key="2">
    <source>
        <dbReference type="ARBA" id="ARBA00022448"/>
    </source>
</evidence>
<dbReference type="PANTHER" id="PTHR35011">
    <property type="entry name" value="2,3-DIKETO-L-GULONATE TRAP TRANSPORTER SMALL PERMEASE PROTEIN YIAM"/>
    <property type="match status" value="1"/>
</dbReference>
<proteinExistence type="inferred from homology"/>
<keyword evidence="4 9" id="KW-0997">Cell inner membrane</keyword>
<evidence type="ECO:0000256" key="3">
    <source>
        <dbReference type="ARBA" id="ARBA00022475"/>
    </source>
</evidence>
<keyword evidence="12" id="KW-1185">Reference proteome</keyword>
<dbReference type="PANTHER" id="PTHR35011:SF4">
    <property type="entry name" value="SLL1102 PROTEIN"/>
    <property type="match status" value="1"/>
</dbReference>
<comment type="function">
    <text evidence="9">Part of the tripartite ATP-independent periplasmic (TRAP) transport system.</text>
</comment>
<evidence type="ECO:0000256" key="6">
    <source>
        <dbReference type="ARBA" id="ARBA00022989"/>
    </source>
</evidence>
<organism evidence="11 12">
    <name type="scientific">Halodurantibacterium flavum</name>
    <dbReference type="NCBI Taxonomy" id="1382802"/>
    <lineage>
        <taxon>Bacteria</taxon>
        <taxon>Pseudomonadati</taxon>
        <taxon>Pseudomonadota</taxon>
        <taxon>Alphaproteobacteria</taxon>
        <taxon>Rhodobacterales</taxon>
        <taxon>Paracoccaceae</taxon>
        <taxon>Halodurantibacterium</taxon>
    </lineage>
</organism>
<evidence type="ECO:0000256" key="1">
    <source>
        <dbReference type="ARBA" id="ARBA00004429"/>
    </source>
</evidence>
<dbReference type="Proteomes" id="UP001597353">
    <property type="component" value="Unassembled WGS sequence"/>
</dbReference>
<feature type="transmembrane region" description="Helical" evidence="9">
    <location>
        <begin position="54"/>
        <end position="78"/>
    </location>
</feature>
<evidence type="ECO:0000256" key="8">
    <source>
        <dbReference type="ARBA" id="ARBA00038436"/>
    </source>
</evidence>
<comment type="subunit">
    <text evidence="9">The complex comprises the extracytoplasmic solute receptor protein and the two transmembrane proteins.</text>
</comment>
<keyword evidence="3" id="KW-1003">Cell membrane</keyword>
<keyword evidence="7 9" id="KW-0472">Membrane</keyword>
<evidence type="ECO:0000259" key="10">
    <source>
        <dbReference type="Pfam" id="PF04290"/>
    </source>
</evidence>
<name>A0ABW4S858_9RHOB</name>
<evidence type="ECO:0000256" key="5">
    <source>
        <dbReference type="ARBA" id="ARBA00022692"/>
    </source>
</evidence>
<comment type="subcellular location">
    <subcellularLocation>
        <location evidence="1 9">Cell inner membrane</location>
        <topology evidence="1 9">Multi-pass membrane protein</topology>
    </subcellularLocation>
</comment>
<gene>
    <name evidence="11" type="ORF">ACFSGJ_16245</name>
</gene>
<feature type="transmembrane region" description="Helical" evidence="9">
    <location>
        <begin position="141"/>
        <end position="165"/>
    </location>
</feature>
<dbReference type="InterPro" id="IPR055348">
    <property type="entry name" value="DctQ"/>
</dbReference>
<evidence type="ECO:0000256" key="4">
    <source>
        <dbReference type="ARBA" id="ARBA00022519"/>
    </source>
</evidence>